<evidence type="ECO:0000313" key="3">
    <source>
        <dbReference type="Proteomes" id="UP001499987"/>
    </source>
</evidence>
<proteinExistence type="predicted"/>
<dbReference type="Proteomes" id="UP001499987">
    <property type="component" value="Unassembled WGS sequence"/>
</dbReference>
<keyword evidence="3" id="KW-1185">Reference proteome</keyword>
<organism evidence="2 3">
    <name type="scientific">Kitasatospora arboriphila</name>
    <dbReference type="NCBI Taxonomy" id="258052"/>
    <lineage>
        <taxon>Bacteria</taxon>
        <taxon>Bacillati</taxon>
        <taxon>Actinomycetota</taxon>
        <taxon>Actinomycetes</taxon>
        <taxon>Kitasatosporales</taxon>
        <taxon>Streptomycetaceae</taxon>
        <taxon>Kitasatospora</taxon>
    </lineage>
</organism>
<evidence type="ECO:0000259" key="1">
    <source>
        <dbReference type="PROSITE" id="PS50271"/>
    </source>
</evidence>
<dbReference type="Pfam" id="PF02148">
    <property type="entry name" value="zf-UBP"/>
    <property type="match status" value="1"/>
</dbReference>
<accession>A0ABN1TK52</accession>
<sequence>MGLVMPGPGSLEHHDPRCAAARPVPVVGSRWGAVRNVGAVNERHEWRVAVDPGLVVQRTCGHLDGLREVSAGTTPGCEDCLRAGRTWVHLRACLSCGHVGCCDSSSGQHAHRHARAHGGHHVARSLEPGEDWAWCYTDEVFLRPA</sequence>
<gene>
    <name evidence="2" type="ORF">GCM10009663_38890</name>
</gene>
<dbReference type="PROSITE" id="PS50271">
    <property type="entry name" value="ZF_UBP"/>
    <property type="match status" value="1"/>
</dbReference>
<evidence type="ECO:0000313" key="2">
    <source>
        <dbReference type="EMBL" id="GAA1091305.1"/>
    </source>
</evidence>
<dbReference type="SUPFAM" id="SSF57850">
    <property type="entry name" value="RING/U-box"/>
    <property type="match status" value="1"/>
</dbReference>
<dbReference type="EMBL" id="BAAALD010000036">
    <property type="protein sequence ID" value="GAA1091305.1"/>
    <property type="molecule type" value="Genomic_DNA"/>
</dbReference>
<reference evidence="2 3" key="1">
    <citation type="journal article" date="2019" name="Int. J. Syst. Evol. Microbiol.">
        <title>The Global Catalogue of Microorganisms (GCM) 10K type strain sequencing project: providing services to taxonomists for standard genome sequencing and annotation.</title>
        <authorList>
            <consortium name="The Broad Institute Genomics Platform"/>
            <consortium name="The Broad Institute Genome Sequencing Center for Infectious Disease"/>
            <person name="Wu L."/>
            <person name="Ma J."/>
        </authorList>
    </citation>
    <scope>NUCLEOTIDE SEQUENCE [LARGE SCALE GENOMIC DNA]</scope>
    <source>
        <strain evidence="2 3">JCM 13002</strain>
    </source>
</reference>
<feature type="domain" description="UBP-type" evidence="1">
    <location>
        <begin position="58"/>
        <end position="145"/>
    </location>
</feature>
<name>A0ABN1TK52_9ACTN</name>
<dbReference type="InterPro" id="IPR001607">
    <property type="entry name" value="Znf_UBP"/>
</dbReference>
<comment type="caution">
    <text evidence="2">The sequence shown here is derived from an EMBL/GenBank/DDBJ whole genome shotgun (WGS) entry which is preliminary data.</text>
</comment>
<dbReference type="Gene3D" id="3.30.40.10">
    <property type="entry name" value="Zinc/RING finger domain, C3HC4 (zinc finger)"/>
    <property type="match status" value="1"/>
</dbReference>
<dbReference type="InterPro" id="IPR013083">
    <property type="entry name" value="Znf_RING/FYVE/PHD"/>
</dbReference>
<protein>
    <recommendedName>
        <fullName evidence="1">UBP-type domain-containing protein</fullName>
    </recommendedName>
</protein>